<name>A0ABR4WEY2_9GAMM</name>
<dbReference type="EMBL" id="ARXU01000003">
    <property type="protein sequence ID" value="KGD62095.1"/>
    <property type="molecule type" value="Genomic_DNA"/>
</dbReference>
<evidence type="ECO:0000259" key="1">
    <source>
        <dbReference type="Pfam" id="PF13511"/>
    </source>
</evidence>
<evidence type="ECO:0000313" key="2">
    <source>
        <dbReference type="EMBL" id="KGD62095.1"/>
    </source>
</evidence>
<feature type="domain" description="DUF4124" evidence="1">
    <location>
        <begin position="60"/>
        <end position="100"/>
    </location>
</feature>
<comment type="caution">
    <text evidence="2">The sequence shown here is derived from an EMBL/GenBank/DDBJ whole genome shotgun (WGS) entry which is preliminary data.</text>
</comment>
<protein>
    <recommendedName>
        <fullName evidence="1">DUF4124 domain-containing protein</fullName>
    </recommendedName>
</protein>
<reference evidence="2 3" key="1">
    <citation type="submission" date="2012-09" db="EMBL/GenBank/DDBJ databases">
        <title>Genome Sequence of alkane-degrading Bacterium Alcanivorax jadensis T9.</title>
        <authorList>
            <person name="Lai Q."/>
            <person name="Shao Z."/>
        </authorList>
    </citation>
    <scope>NUCLEOTIDE SEQUENCE [LARGE SCALE GENOMIC DNA]</scope>
    <source>
        <strain evidence="2 3">T9</strain>
    </source>
</reference>
<accession>A0ABR4WEY2</accession>
<proteinExistence type="predicted"/>
<dbReference type="Pfam" id="PF13511">
    <property type="entry name" value="DUF4124"/>
    <property type="match status" value="1"/>
</dbReference>
<sequence>MRYLLIIIVLLAVVLAALFTVPLGGGKPLLDWQHVEQNWQQPERLLDRKISPWMGGNGESAEMYRWRDPQGNWQYGQIPPPGVQAEPFTVKAPNTITAEEMRGGKVPEQQQQQ</sequence>
<keyword evidence="3" id="KW-1185">Reference proteome</keyword>
<dbReference type="InterPro" id="IPR025392">
    <property type="entry name" value="DUF4124"/>
</dbReference>
<organism evidence="2 3">
    <name type="scientific">Alcanivorax jadensis T9</name>
    <dbReference type="NCBI Taxonomy" id="1177181"/>
    <lineage>
        <taxon>Bacteria</taxon>
        <taxon>Pseudomonadati</taxon>
        <taxon>Pseudomonadota</taxon>
        <taxon>Gammaproteobacteria</taxon>
        <taxon>Oceanospirillales</taxon>
        <taxon>Alcanivoracaceae</taxon>
        <taxon>Alcanivorax</taxon>
    </lineage>
</organism>
<dbReference type="RefSeq" id="WP_035246162.1">
    <property type="nucleotide sequence ID" value="NZ_ARXU01000003.1"/>
</dbReference>
<evidence type="ECO:0000313" key="3">
    <source>
        <dbReference type="Proteomes" id="UP000029443"/>
    </source>
</evidence>
<dbReference type="Proteomes" id="UP000029443">
    <property type="component" value="Unassembled WGS sequence"/>
</dbReference>
<gene>
    <name evidence="2" type="ORF">T9A_01304</name>
</gene>